<comment type="function">
    <text evidence="2">Functions as an E3 ubiquitin ligase.</text>
</comment>
<keyword evidence="7" id="KW-0547">Nucleotide-binding</keyword>
<feature type="domain" description="Protein kinase" evidence="9">
    <location>
        <begin position="149"/>
        <end position="409"/>
    </location>
</feature>
<evidence type="ECO:0000259" key="9">
    <source>
        <dbReference type="PROSITE" id="PS50011"/>
    </source>
</evidence>
<keyword evidence="8" id="KW-0175">Coiled coil</keyword>
<dbReference type="InterPro" id="IPR003613">
    <property type="entry name" value="Ubox_domain"/>
</dbReference>
<reference evidence="12" key="1">
    <citation type="journal article" date="2018" name="Gigascience">
        <title>Genome assembly of the Pink Ipe (Handroanthus impetiginosus, Bignoniaceae), a highly valued, ecologically keystone Neotropical timber forest tree.</title>
        <authorList>
            <person name="Silva-Junior O.B."/>
            <person name="Grattapaglia D."/>
            <person name="Novaes E."/>
            <person name="Collevatti R.G."/>
        </authorList>
    </citation>
    <scope>NUCLEOTIDE SEQUENCE [LARGE SCALE GENOMIC DNA]</scope>
    <source>
        <strain evidence="12">cv. UFG-1</strain>
    </source>
</reference>
<dbReference type="InterPro" id="IPR000719">
    <property type="entry name" value="Prot_kinase_dom"/>
</dbReference>
<dbReference type="Pfam" id="PF04564">
    <property type="entry name" value="U-box"/>
    <property type="match status" value="1"/>
</dbReference>
<evidence type="ECO:0000256" key="1">
    <source>
        <dbReference type="ARBA" id="ARBA00000900"/>
    </source>
</evidence>
<dbReference type="SUPFAM" id="SSF56112">
    <property type="entry name" value="Protein kinase-like (PK-like)"/>
    <property type="match status" value="1"/>
</dbReference>
<keyword evidence="5 11" id="KW-0808">Transferase</keyword>
<evidence type="ECO:0000256" key="5">
    <source>
        <dbReference type="ARBA" id="ARBA00022679"/>
    </source>
</evidence>
<comment type="catalytic activity">
    <reaction evidence="1">
        <text>S-ubiquitinyl-[E2 ubiquitin-conjugating enzyme]-L-cysteine + [acceptor protein]-L-lysine = [E2 ubiquitin-conjugating enzyme]-L-cysteine + N(6)-ubiquitinyl-[acceptor protein]-L-lysine.</text>
        <dbReference type="EC" id="2.3.2.27"/>
    </reaction>
</comment>
<dbReference type="EMBL" id="NKXS01008261">
    <property type="protein sequence ID" value="PIM98596.1"/>
    <property type="molecule type" value="Genomic_DNA"/>
</dbReference>
<evidence type="ECO:0000259" key="10">
    <source>
        <dbReference type="PROSITE" id="PS51698"/>
    </source>
</evidence>
<dbReference type="PROSITE" id="PS50011">
    <property type="entry name" value="PROTEIN_KINASE_DOM"/>
    <property type="match status" value="1"/>
</dbReference>
<dbReference type="PROSITE" id="PS00107">
    <property type="entry name" value="PROTEIN_KINASE_ATP"/>
    <property type="match status" value="1"/>
</dbReference>
<dbReference type="EC" id="2.3.2.27" evidence="4"/>
<dbReference type="GO" id="GO:0004674">
    <property type="term" value="F:protein serine/threonine kinase activity"/>
    <property type="evidence" value="ECO:0007669"/>
    <property type="project" value="UniProtKB-KW"/>
</dbReference>
<dbReference type="Gene3D" id="1.10.510.10">
    <property type="entry name" value="Transferase(Phosphotransferase) domain 1"/>
    <property type="match status" value="1"/>
</dbReference>
<dbReference type="InterPro" id="IPR051348">
    <property type="entry name" value="U-box_ubiquitin_ligases"/>
</dbReference>
<name>A0A2G9FZU5_9LAMI</name>
<dbReference type="InterPro" id="IPR011009">
    <property type="entry name" value="Kinase-like_dom_sf"/>
</dbReference>
<evidence type="ECO:0000256" key="8">
    <source>
        <dbReference type="SAM" id="Coils"/>
    </source>
</evidence>
<evidence type="ECO:0000256" key="6">
    <source>
        <dbReference type="ARBA" id="ARBA00022786"/>
    </source>
</evidence>
<evidence type="ECO:0000256" key="4">
    <source>
        <dbReference type="ARBA" id="ARBA00012483"/>
    </source>
</evidence>
<evidence type="ECO:0000256" key="3">
    <source>
        <dbReference type="ARBA" id="ARBA00004906"/>
    </source>
</evidence>
<evidence type="ECO:0000313" key="12">
    <source>
        <dbReference type="Proteomes" id="UP000231279"/>
    </source>
</evidence>
<dbReference type="Gene3D" id="3.30.40.10">
    <property type="entry name" value="Zinc/RING finger domain, C3HC4 (zinc finger)"/>
    <property type="match status" value="1"/>
</dbReference>
<gene>
    <name evidence="11" type="ORF">CDL12_28922</name>
</gene>
<keyword evidence="12" id="KW-1185">Reference proteome</keyword>
<dbReference type="PANTHER" id="PTHR45647:SF22">
    <property type="entry name" value="U-BOX DOMAIN-CONTAINING PROTEIN 32"/>
    <property type="match status" value="1"/>
</dbReference>
<keyword evidence="7" id="KW-0067">ATP-binding</keyword>
<dbReference type="STRING" id="429701.A0A2G9FZU5"/>
<dbReference type="AlphaFoldDB" id="A0A2G9FZU5"/>
<dbReference type="InterPro" id="IPR017441">
    <property type="entry name" value="Protein_kinase_ATP_BS"/>
</dbReference>
<evidence type="ECO:0000256" key="2">
    <source>
        <dbReference type="ARBA" id="ARBA00003861"/>
    </source>
</evidence>
<dbReference type="Pfam" id="PF07714">
    <property type="entry name" value="PK_Tyr_Ser-Thr"/>
    <property type="match status" value="1"/>
</dbReference>
<evidence type="ECO:0000256" key="7">
    <source>
        <dbReference type="PROSITE-ProRule" id="PRU10141"/>
    </source>
</evidence>
<dbReference type="SUPFAM" id="SSF57850">
    <property type="entry name" value="RING/U-box"/>
    <property type="match status" value="1"/>
</dbReference>
<dbReference type="GO" id="GO:0016567">
    <property type="term" value="P:protein ubiquitination"/>
    <property type="evidence" value="ECO:0007669"/>
    <property type="project" value="UniProtKB-UniPathway"/>
</dbReference>
<dbReference type="UniPathway" id="UPA00143"/>
<dbReference type="OrthoDB" id="4062651at2759"/>
<dbReference type="Gene3D" id="3.30.200.20">
    <property type="entry name" value="Phosphorylase Kinase, domain 1"/>
    <property type="match status" value="1"/>
</dbReference>
<comment type="pathway">
    <text evidence="3">Protein modification; protein ubiquitination.</text>
</comment>
<feature type="binding site" evidence="7">
    <location>
        <position position="176"/>
    </location>
    <ligand>
        <name>ATP</name>
        <dbReference type="ChEBI" id="CHEBI:30616"/>
    </ligand>
</feature>
<dbReference type="GO" id="GO:0005524">
    <property type="term" value="F:ATP binding"/>
    <property type="evidence" value="ECO:0007669"/>
    <property type="project" value="UniProtKB-UniRule"/>
</dbReference>
<sequence length="498" mass="56469">MSRWRAEEDALEAVHKAEAAERLCDEEISKCKEIEQQLHRQRQEIEMMKFQHEQCLEELNLIQEQKPALESQLRAAHCSEKELEEKIIQAVDLMIIFRGERDKLQMEYDSAIRKVNKYRALQTDDPLGRSSAHFFGISFSDIIEATQNFKPSQKIGEGRYGSVFKGMLGHAMVAIKMLPSSGSQSDSEFKNELEVLSRVRHPNLVALIGACPESRSLIYEYVENGSLQDYLSRQSKTCSLPWKTRIRIAIEICSALLFLHANDNCSMHGNLKPSNILLDANLVTKISDFGIYNLISQNENPFSLHSKTDPESSAYIDPESFEDGELTTESDVYSFGVVLLQLLTARPSMGVIRDVKCALERGNLETVLDMSAGDWPIEQATQLATLGLMCCQNDRLDRPDLDSEVYAVLEPMREQCNLSQSSRTQHKAPSHFVCPIFQEVMKDPQIAGDGFTYEGDAIRGWFNSGHETSPMTNLKLENCDLIPNHALYYAIQEWQQNT</sequence>
<dbReference type="Proteomes" id="UP000231279">
    <property type="component" value="Unassembled WGS sequence"/>
</dbReference>
<organism evidence="11 12">
    <name type="scientific">Handroanthus impetiginosus</name>
    <dbReference type="NCBI Taxonomy" id="429701"/>
    <lineage>
        <taxon>Eukaryota</taxon>
        <taxon>Viridiplantae</taxon>
        <taxon>Streptophyta</taxon>
        <taxon>Embryophyta</taxon>
        <taxon>Tracheophyta</taxon>
        <taxon>Spermatophyta</taxon>
        <taxon>Magnoliopsida</taxon>
        <taxon>eudicotyledons</taxon>
        <taxon>Gunneridae</taxon>
        <taxon>Pentapetalae</taxon>
        <taxon>asterids</taxon>
        <taxon>lamiids</taxon>
        <taxon>Lamiales</taxon>
        <taxon>Bignoniaceae</taxon>
        <taxon>Crescentiina</taxon>
        <taxon>Tabebuia alliance</taxon>
        <taxon>Handroanthus</taxon>
    </lineage>
</organism>
<evidence type="ECO:0000313" key="11">
    <source>
        <dbReference type="EMBL" id="PIM98596.1"/>
    </source>
</evidence>
<keyword evidence="11" id="KW-0418">Kinase</keyword>
<dbReference type="InterPro" id="IPR013083">
    <property type="entry name" value="Znf_RING/FYVE/PHD"/>
</dbReference>
<protein>
    <recommendedName>
        <fullName evidence="4">RING-type E3 ubiquitin transferase</fullName>
        <ecNumber evidence="4">2.3.2.27</ecNumber>
    </recommendedName>
</protein>
<comment type="caution">
    <text evidence="11">The sequence shown here is derived from an EMBL/GenBank/DDBJ whole genome shotgun (WGS) entry which is preliminary data.</text>
</comment>
<feature type="coiled-coil region" evidence="8">
    <location>
        <begin position="17"/>
        <end position="51"/>
    </location>
</feature>
<proteinExistence type="predicted"/>
<feature type="domain" description="U-box" evidence="10">
    <location>
        <begin position="427"/>
        <end position="498"/>
    </location>
</feature>
<accession>A0A2G9FZU5</accession>
<dbReference type="PROSITE" id="PS51698">
    <property type="entry name" value="U_BOX"/>
    <property type="match status" value="1"/>
</dbReference>
<dbReference type="GO" id="GO:0061630">
    <property type="term" value="F:ubiquitin protein ligase activity"/>
    <property type="evidence" value="ECO:0007669"/>
    <property type="project" value="UniProtKB-EC"/>
</dbReference>
<keyword evidence="11" id="KW-0723">Serine/threonine-protein kinase</keyword>
<dbReference type="SMART" id="SM00504">
    <property type="entry name" value="Ubox"/>
    <property type="match status" value="1"/>
</dbReference>
<keyword evidence="6" id="KW-0833">Ubl conjugation pathway</keyword>
<dbReference type="PANTHER" id="PTHR45647">
    <property type="entry name" value="OS02G0152300 PROTEIN"/>
    <property type="match status" value="1"/>
</dbReference>
<dbReference type="InterPro" id="IPR001245">
    <property type="entry name" value="Ser-Thr/Tyr_kinase_cat_dom"/>
</dbReference>
<dbReference type="CDD" id="cd16655">
    <property type="entry name" value="RING-Ubox_WDSUB1-like"/>
    <property type="match status" value="1"/>
</dbReference>